<reference evidence="1" key="1">
    <citation type="submission" date="2021-06" db="EMBL/GenBank/DDBJ databases">
        <title>Comparative genomics, transcriptomics and evolutionary studies reveal genomic signatures of adaptation to plant cell wall in hemibiotrophic fungi.</title>
        <authorList>
            <consortium name="DOE Joint Genome Institute"/>
            <person name="Baroncelli R."/>
            <person name="Diaz J.F."/>
            <person name="Benocci T."/>
            <person name="Peng M."/>
            <person name="Battaglia E."/>
            <person name="Haridas S."/>
            <person name="Andreopoulos W."/>
            <person name="Labutti K."/>
            <person name="Pangilinan J."/>
            <person name="Floch G.L."/>
            <person name="Makela M.R."/>
            <person name="Henrissat B."/>
            <person name="Grigoriev I.V."/>
            <person name="Crouch J.A."/>
            <person name="De Vries R.P."/>
            <person name="Sukno S.A."/>
            <person name="Thon M.R."/>
        </authorList>
    </citation>
    <scope>NUCLEOTIDE SEQUENCE</scope>
    <source>
        <strain evidence="1">CBS 193.32</strain>
    </source>
</reference>
<dbReference type="RefSeq" id="XP_060433155.1">
    <property type="nucleotide sequence ID" value="XM_060567355.1"/>
</dbReference>
<keyword evidence="2" id="KW-1185">Reference proteome</keyword>
<dbReference type="AlphaFoldDB" id="A0AAJ0ASA5"/>
<evidence type="ECO:0000313" key="1">
    <source>
        <dbReference type="EMBL" id="KAK1689460.1"/>
    </source>
</evidence>
<proteinExistence type="predicted"/>
<organism evidence="1 2">
    <name type="scientific">Colletotrichum godetiae</name>
    <dbReference type="NCBI Taxonomy" id="1209918"/>
    <lineage>
        <taxon>Eukaryota</taxon>
        <taxon>Fungi</taxon>
        <taxon>Dikarya</taxon>
        <taxon>Ascomycota</taxon>
        <taxon>Pezizomycotina</taxon>
        <taxon>Sordariomycetes</taxon>
        <taxon>Hypocreomycetidae</taxon>
        <taxon>Glomerellales</taxon>
        <taxon>Glomerellaceae</taxon>
        <taxon>Colletotrichum</taxon>
        <taxon>Colletotrichum acutatum species complex</taxon>
    </lineage>
</organism>
<dbReference type="GeneID" id="85451881"/>
<gene>
    <name evidence="1" type="ORF">BDP55DRAFT_409140</name>
</gene>
<name>A0AAJ0ASA5_9PEZI</name>
<sequence>MRTHKTCQHQMSVLIAATINAGCCIEPMSQHYEGVSRPVERSFASSYTMPYQVRIPTSRLSSIMYGCQGRAVESLLSPTWQRQVDPEKIHWDATLASEASQFCQRPNTQFTLRRCFSPTGYQELGRRQRLHIKSSLSSASEPGRCHKPSSLNAVTNFPPSLLVDSPATNGLDFLTRRDYGRETSRPQGPDLLLDRLEQTPLSLVRDPCSDESLDFQSFVGTGTANRSCHRKLSIFFLAFKRLFDYAGSHPARRPGRDTSDLEPRSHIHVANAGLGRTAKRKGQRSLTSFLRKGFVNVKGQRGLEQVSLKQLLLAKPDWKTLQGLATL</sequence>
<comment type="caution">
    <text evidence="1">The sequence shown here is derived from an EMBL/GenBank/DDBJ whole genome shotgun (WGS) entry which is preliminary data.</text>
</comment>
<accession>A0AAJ0ASA5</accession>
<protein>
    <submittedName>
        <fullName evidence="1">Uncharacterized protein</fullName>
    </submittedName>
</protein>
<dbReference type="Proteomes" id="UP001224890">
    <property type="component" value="Unassembled WGS sequence"/>
</dbReference>
<dbReference type="EMBL" id="JAHMHR010000008">
    <property type="protein sequence ID" value="KAK1689460.1"/>
    <property type="molecule type" value="Genomic_DNA"/>
</dbReference>
<evidence type="ECO:0000313" key="2">
    <source>
        <dbReference type="Proteomes" id="UP001224890"/>
    </source>
</evidence>